<keyword evidence="2" id="KW-1133">Transmembrane helix</keyword>
<gene>
    <name evidence="3" type="ORF">QRO08_24465</name>
</gene>
<feature type="region of interest" description="Disordered" evidence="1">
    <location>
        <begin position="451"/>
        <end position="474"/>
    </location>
</feature>
<sequence>MPTSPSSIPSAEPADASVPASRAAPGGGPRRGARTVLGRALRWTLGGVAAAAALVAVAGAAVWWWLPSDEELARRAGDGAGDLLGVPVVVDRLEWHLLPAPRVVLHGVHTEQEAPVSADRIVADARWSDLLRLRLALARLRLEGAAIPQLSLSQFKVRDAEEDGPAGFGPFTLAEVPVEHAEWQGVRWIGRQGRDLAYGGSVDFGPAWRPVRGLLEREGASPPTRLAIEREGEDRWRADVTAGGRTERGELRLQESGERYRVTGSLDFSGVDVVGLMDAFERRSIVSGRASGHTDLIAEGDDPAAAMRALQTRTSFTVARAKLLTFDLEAAIRSAGSDKGGTTQLDSLTGIVRTEADPGGTIVRYSDLKATSGVLTATGDAVVQNQRVSGHVAVDLVDGIVGVPLEFGGTVKDPTLSLPPAALAGAAVGTVVAPGVGTALGARIGETVRRIFGGEDRQEPPAPRRLPPVRRDPD</sequence>
<accession>A0ABY9AQ61</accession>
<dbReference type="Proteomes" id="UP001242732">
    <property type="component" value="Chromosome"/>
</dbReference>
<feature type="region of interest" description="Disordered" evidence="1">
    <location>
        <begin position="1"/>
        <end position="32"/>
    </location>
</feature>
<dbReference type="RefSeq" id="WP_228193918.1">
    <property type="nucleotide sequence ID" value="NZ_CP023687.1"/>
</dbReference>
<dbReference type="InterPro" id="IPR052894">
    <property type="entry name" value="AsmA-related"/>
</dbReference>
<dbReference type="GeneID" id="79789902"/>
<keyword evidence="4" id="KW-1185">Reference proteome</keyword>
<proteinExistence type="predicted"/>
<keyword evidence="2" id="KW-0812">Transmembrane</keyword>
<reference evidence="3 4" key="1">
    <citation type="submission" date="2023-06" db="EMBL/GenBank/DDBJ databases">
        <authorList>
            <person name="Ham H."/>
            <person name="Park D.S."/>
        </authorList>
    </citation>
    <scope>NUCLEOTIDE SEQUENCE [LARGE SCALE GENOMIC DNA]</scope>
    <source>
        <strain evidence="3 4">KACC 17005</strain>
    </source>
</reference>
<dbReference type="PANTHER" id="PTHR30441:SF8">
    <property type="entry name" value="DUF748 DOMAIN-CONTAINING PROTEIN"/>
    <property type="match status" value="1"/>
</dbReference>
<organism evidence="3 4">
    <name type="scientific">Paracidovorax citrulli</name>
    <name type="common">Acidovorax citrulli</name>
    <dbReference type="NCBI Taxonomy" id="80869"/>
    <lineage>
        <taxon>Bacteria</taxon>
        <taxon>Pseudomonadati</taxon>
        <taxon>Pseudomonadota</taxon>
        <taxon>Betaproteobacteria</taxon>
        <taxon>Burkholderiales</taxon>
        <taxon>Comamonadaceae</taxon>
        <taxon>Paracidovorax</taxon>
    </lineage>
</organism>
<dbReference type="PANTHER" id="PTHR30441">
    <property type="entry name" value="DUF748 DOMAIN-CONTAINING PROTEIN"/>
    <property type="match status" value="1"/>
</dbReference>
<keyword evidence="2" id="KW-0472">Membrane</keyword>
<evidence type="ECO:0000313" key="3">
    <source>
        <dbReference type="EMBL" id="WIY48929.1"/>
    </source>
</evidence>
<feature type="transmembrane region" description="Helical" evidence="2">
    <location>
        <begin position="40"/>
        <end position="66"/>
    </location>
</feature>
<evidence type="ECO:0008006" key="5">
    <source>
        <dbReference type="Google" id="ProtNLM"/>
    </source>
</evidence>
<evidence type="ECO:0000313" key="4">
    <source>
        <dbReference type="Proteomes" id="UP001242732"/>
    </source>
</evidence>
<name>A0ABY9AQ61_PARCI</name>
<evidence type="ECO:0000256" key="2">
    <source>
        <dbReference type="SAM" id="Phobius"/>
    </source>
</evidence>
<evidence type="ECO:0000256" key="1">
    <source>
        <dbReference type="SAM" id="MobiDB-lite"/>
    </source>
</evidence>
<protein>
    <recommendedName>
        <fullName evidence="5">AsmA-like C-terminal domain-containing protein</fullName>
    </recommendedName>
</protein>
<dbReference type="EMBL" id="CP127363">
    <property type="protein sequence ID" value="WIY48929.1"/>
    <property type="molecule type" value="Genomic_DNA"/>
</dbReference>